<evidence type="ECO:0000256" key="5">
    <source>
        <dbReference type="ARBA" id="ARBA00022722"/>
    </source>
</evidence>
<evidence type="ECO:0000256" key="7">
    <source>
        <dbReference type="ARBA" id="ARBA00022801"/>
    </source>
</evidence>
<evidence type="ECO:0000256" key="1">
    <source>
        <dbReference type="ARBA" id="ARBA00001966"/>
    </source>
</evidence>
<dbReference type="EMBL" id="AYYK01000004">
    <property type="protein sequence ID" value="KRM79265.1"/>
    <property type="molecule type" value="Genomic_DNA"/>
</dbReference>
<dbReference type="SMART" id="SM00491">
    <property type="entry name" value="HELICc2"/>
    <property type="match status" value="1"/>
</dbReference>
<dbReference type="NCBIfam" id="TIGR00573">
    <property type="entry name" value="dnaq"/>
    <property type="match status" value="1"/>
</dbReference>
<dbReference type="InterPro" id="IPR012337">
    <property type="entry name" value="RNaseH-like_sf"/>
</dbReference>
<dbReference type="CDD" id="cd06127">
    <property type="entry name" value="DEDDh"/>
    <property type="match status" value="1"/>
</dbReference>
<dbReference type="GO" id="GO:0003677">
    <property type="term" value="F:DNA binding"/>
    <property type="evidence" value="ECO:0007669"/>
    <property type="project" value="InterPro"/>
</dbReference>
<dbReference type="InterPro" id="IPR006310">
    <property type="entry name" value="DinG"/>
</dbReference>
<dbReference type="GO" id="GO:0016887">
    <property type="term" value="F:ATP hydrolysis activity"/>
    <property type="evidence" value="ECO:0007669"/>
    <property type="project" value="RHEA"/>
</dbReference>
<comment type="similarity">
    <text evidence="12 13">Belongs to the helicase family. DinG subfamily. Type 2 sub-subfamily.</text>
</comment>
<feature type="domain" description="Helicase ATP-binding" evidence="15">
    <location>
        <begin position="245"/>
        <end position="507"/>
    </location>
</feature>
<feature type="short sequence motif" description="DEAH box" evidence="12">
    <location>
        <begin position="458"/>
        <end position="461"/>
    </location>
</feature>
<dbReference type="GO" id="GO:0005524">
    <property type="term" value="F:ATP binding"/>
    <property type="evidence" value="ECO:0007669"/>
    <property type="project" value="UniProtKB-UniRule"/>
</dbReference>
<evidence type="ECO:0000256" key="14">
    <source>
        <dbReference type="SAM" id="Coils"/>
    </source>
</evidence>
<dbReference type="PANTHER" id="PTHR11472:SF34">
    <property type="entry name" value="REGULATOR OF TELOMERE ELONGATION HELICASE 1"/>
    <property type="match status" value="1"/>
</dbReference>
<dbReference type="PATRIC" id="fig|1423738.3.peg.1455"/>
<dbReference type="GO" id="GO:0008408">
    <property type="term" value="F:3'-5' exonuclease activity"/>
    <property type="evidence" value="ECO:0007669"/>
    <property type="project" value="UniProtKB-UniRule"/>
</dbReference>
<dbReference type="Gene3D" id="3.40.50.300">
    <property type="entry name" value="P-loop containing nucleotide triphosphate hydrolases"/>
    <property type="match status" value="2"/>
</dbReference>
<evidence type="ECO:0000313" key="17">
    <source>
        <dbReference type="Proteomes" id="UP000051813"/>
    </source>
</evidence>
<dbReference type="PROSITE" id="PS51193">
    <property type="entry name" value="HELICASE_ATP_BIND_2"/>
    <property type="match status" value="1"/>
</dbReference>
<evidence type="ECO:0000256" key="4">
    <source>
        <dbReference type="ARBA" id="ARBA00022705"/>
    </source>
</evidence>
<evidence type="ECO:0000256" key="13">
    <source>
        <dbReference type="RuleBase" id="RU364106"/>
    </source>
</evidence>
<dbReference type="InterPro" id="IPR011545">
    <property type="entry name" value="DEAD/DEAH_box_helicase_dom"/>
</dbReference>
<keyword evidence="17" id="KW-1185">Reference proteome</keyword>
<accession>A0A0R2BIV6</accession>
<dbReference type="InterPro" id="IPR036397">
    <property type="entry name" value="RNaseH_sf"/>
</dbReference>
<feature type="coiled-coil region" evidence="14">
    <location>
        <begin position="549"/>
        <end position="576"/>
    </location>
</feature>
<dbReference type="FunFam" id="3.30.420.10:FF:000045">
    <property type="entry name" value="3'-5' exonuclease DinG"/>
    <property type="match status" value="1"/>
</dbReference>
<gene>
    <name evidence="12 13" type="primary">dinG</name>
    <name evidence="16" type="ORF">FC84_GL001439</name>
</gene>
<proteinExistence type="inferred from homology"/>
<dbReference type="GO" id="GO:0043139">
    <property type="term" value="F:5'-3' DNA helicase activity"/>
    <property type="evidence" value="ECO:0007669"/>
    <property type="project" value="UniProtKB-EC"/>
</dbReference>
<dbReference type="InterPro" id="IPR014001">
    <property type="entry name" value="Helicase_ATP-bd"/>
</dbReference>
<keyword evidence="3" id="KW-0548">Nucleotidyltransferase</keyword>
<evidence type="ECO:0000313" key="16">
    <source>
        <dbReference type="EMBL" id="KRM79265.1"/>
    </source>
</evidence>
<keyword evidence="5 12" id="KW-0540">Nuclease</keyword>
<feature type="binding site" evidence="12">
    <location>
        <begin position="282"/>
        <end position="289"/>
    </location>
    <ligand>
        <name>ATP</name>
        <dbReference type="ChEBI" id="CHEBI:30616"/>
    </ligand>
</feature>
<sequence>MADKVYAVVDLETTGTQRHAGNKIIQFGCAIIENDTITENISLSINPERTIPREILALTGLKTSELASAPTFDEVASTLRELLADKIFIAHNVNFDLPFLNEAFVEVGLDPIDPIAIDTVELAQIMLPQAASYRLKDLSTFLNINHEHPHQADSDAIATAKIFIILLNQLKQLPQEVLRQLVQLSQYLTRQTGQIFEQILDQCHTAPLPPYLQQIGQFTIRRMISEQATTDQRQNQDYPITDDDKRQQFDQIIKPRTAQFKMMDFIQQHAHDSEQTNLVIEAPTGVGKSLGYLFPLSYELTKPQPHSRLVITTSTTVLQAQLYRQAVPLLAHLRHQSLSAALLKSASHYLDLDRFAAYLQHGAKNRGTAINEMRILVWLTQTQTGDLDELQITNYDTEFFQSINHLPTLVPSSRYYEVDYWHQVVQAAQTADIVITNNAYLAQHLTDFSYEQDILVVDEAQHFAEDLTNSSHGYFSVMQLHNRLNQIDDILRSLADNNDAEPLLDKLQPVILTSQLFLSQAQALTQQLNDQVILLAGENFIREPVYLEAADFQNNLTMLNRALNELIDNLDNYLNATETLESGVDRQEMRPTSAQKITELIFQNNKLEKNLDYLVTGFDHLQNNEFRQYGFYLSLDDDGINYRFNWLAKSHDKLRQALNQQFKTQIYTGASLAIGHDFDYFLEQLGFTETDVQTLRLDSPFQYEEKAELLLPQETYSPSENGADYDNWLASTILPVLQQTDVQTLILFNSLASIRNVYQRLQHVLGFKREIMAQGITGSNDKIAKRFRLSKNAVLLGSQSFWEGIDFPGEQLSLLIITRIPFESPKNPTTHYRNSLLKAQNKAPFPTDTLPKAILKLKQGFGRLIRTETDQGIVLMMDERVINSSYATKVQRAFPPKLPKIILPNQQLGHHISDFFEE</sequence>
<keyword evidence="8 12" id="KW-0269">Exonuclease</keyword>
<organism evidence="16 17">
    <name type="scientific">Lapidilactobacillus dextrinicus DSM 20335</name>
    <dbReference type="NCBI Taxonomy" id="1423738"/>
    <lineage>
        <taxon>Bacteria</taxon>
        <taxon>Bacillati</taxon>
        <taxon>Bacillota</taxon>
        <taxon>Bacilli</taxon>
        <taxon>Lactobacillales</taxon>
        <taxon>Lactobacillaceae</taxon>
        <taxon>Lapidilactobacillus</taxon>
    </lineage>
</organism>
<dbReference type="Pfam" id="PF00929">
    <property type="entry name" value="RNase_T"/>
    <property type="match status" value="1"/>
</dbReference>
<keyword evidence="10" id="KW-0239">DNA-directed DNA polymerase</keyword>
<dbReference type="Gene3D" id="3.30.420.10">
    <property type="entry name" value="Ribonuclease H-like superfamily/Ribonuclease H"/>
    <property type="match status" value="1"/>
</dbReference>
<dbReference type="InterPro" id="IPR045028">
    <property type="entry name" value="DinG/Rad3-like"/>
</dbReference>
<dbReference type="Proteomes" id="UP000051813">
    <property type="component" value="Unassembled WGS sequence"/>
</dbReference>
<evidence type="ECO:0000256" key="11">
    <source>
        <dbReference type="ARBA" id="ARBA00048954"/>
    </source>
</evidence>
<keyword evidence="4" id="KW-0235">DNA replication</keyword>
<dbReference type="NCBIfam" id="TIGR01407">
    <property type="entry name" value="dinG_rel"/>
    <property type="match status" value="1"/>
</dbReference>
<evidence type="ECO:0000256" key="6">
    <source>
        <dbReference type="ARBA" id="ARBA00022741"/>
    </source>
</evidence>
<comment type="cofactor">
    <cofactor evidence="1">
        <name>[4Fe-4S] cluster</name>
        <dbReference type="ChEBI" id="CHEBI:49883"/>
    </cofactor>
</comment>
<dbReference type="InterPro" id="IPR006054">
    <property type="entry name" value="DnaQ"/>
</dbReference>
<reference evidence="16 17" key="1">
    <citation type="journal article" date="2015" name="Genome Announc.">
        <title>Expanding the biotechnology potential of lactobacilli through comparative genomics of 213 strains and associated genera.</title>
        <authorList>
            <person name="Sun Z."/>
            <person name="Harris H.M."/>
            <person name="McCann A."/>
            <person name="Guo C."/>
            <person name="Argimon S."/>
            <person name="Zhang W."/>
            <person name="Yang X."/>
            <person name="Jeffery I.B."/>
            <person name="Cooney J.C."/>
            <person name="Kagawa T.F."/>
            <person name="Liu W."/>
            <person name="Song Y."/>
            <person name="Salvetti E."/>
            <person name="Wrobel A."/>
            <person name="Rasinkangas P."/>
            <person name="Parkhill J."/>
            <person name="Rea M.C."/>
            <person name="O'Sullivan O."/>
            <person name="Ritari J."/>
            <person name="Douillard F.P."/>
            <person name="Paul Ross R."/>
            <person name="Yang R."/>
            <person name="Briner A.E."/>
            <person name="Felis G.E."/>
            <person name="de Vos W.M."/>
            <person name="Barrangou R."/>
            <person name="Klaenhammer T.R."/>
            <person name="Caufield P.W."/>
            <person name="Cui Y."/>
            <person name="Zhang H."/>
            <person name="O'Toole P.W."/>
        </authorList>
    </citation>
    <scope>NUCLEOTIDE SEQUENCE [LARGE SCALE GENOMIC DNA]</scope>
    <source>
        <strain evidence="16 17">DSM 20335</strain>
    </source>
</reference>
<evidence type="ECO:0000256" key="9">
    <source>
        <dbReference type="ARBA" id="ARBA00022840"/>
    </source>
</evidence>
<protein>
    <recommendedName>
        <fullName evidence="12 13">3'-5' exonuclease DinG</fullName>
        <ecNumber evidence="12 13">3.1.-.-</ecNumber>
    </recommendedName>
</protein>
<dbReference type="InterPro" id="IPR013520">
    <property type="entry name" value="Ribonucl_H"/>
</dbReference>
<dbReference type="InterPro" id="IPR027417">
    <property type="entry name" value="P-loop_NTPase"/>
</dbReference>
<evidence type="ECO:0000259" key="15">
    <source>
        <dbReference type="PROSITE" id="PS51193"/>
    </source>
</evidence>
<comment type="caution">
    <text evidence="16">The sequence shown here is derived from an EMBL/GenBank/DDBJ whole genome shotgun (WGS) entry which is preliminary data.</text>
</comment>
<dbReference type="SUPFAM" id="SSF52540">
    <property type="entry name" value="P-loop containing nucleoside triphosphate hydrolases"/>
    <property type="match status" value="1"/>
</dbReference>
<evidence type="ECO:0000256" key="3">
    <source>
        <dbReference type="ARBA" id="ARBA00022695"/>
    </source>
</evidence>
<dbReference type="PANTHER" id="PTHR11472">
    <property type="entry name" value="DNA REPAIR DEAD HELICASE RAD3/XP-D SUBFAMILY MEMBER"/>
    <property type="match status" value="1"/>
</dbReference>
<evidence type="ECO:0000256" key="12">
    <source>
        <dbReference type="HAMAP-Rule" id="MF_02206"/>
    </source>
</evidence>
<evidence type="ECO:0000256" key="8">
    <source>
        <dbReference type="ARBA" id="ARBA00022839"/>
    </source>
</evidence>
<dbReference type="HAMAP" id="MF_02206">
    <property type="entry name" value="DinG_exonucl"/>
    <property type="match status" value="1"/>
</dbReference>
<keyword evidence="16" id="KW-0347">Helicase</keyword>
<keyword evidence="14" id="KW-0175">Coiled coil</keyword>
<comment type="function">
    <text evidence="12 13">3'-5' exonuclease.</text>
</comment>
<keyword evidence="7 12" id="KW-0378">Hydrolase</keyword>
<dbReference type="GO" id="GO:0003887">
    <property type="term" value="F:DNA-directed DNA polymerase activity"/>
    <property type="evidence" value="ECO:0007669"/>
    <property type="project" value="UniProtKB-KW"/>
</dbReference>
<comment type="catalytic activity">
    <reaction evidence="11">
        <text>ATP + H2O = ADP + phosphate + H(+)</text>
        <dbReference type="Rhea" id="RHEA:13065"/>
        <dbReference type="ChEBI" id="CHEBI:15377"/>
        <dbReference type="ChEBI" id="CHEBI:15378"/>
        <dbReference type="ChEBI" id="CHEBI:30616"/>
        <dbReference type="ChEBI" id="CHEBI:43474"/>
        <dbReference type="ChEBI" id="CHEBI:456216"/>
        <dbReference type="EC" id="5.6.2.3"/>
    </reaction>
</comment>
<dbReference type="EC" id="3.1.-.-" evidence="12 13"/>
<dbReference type="InterPro" id="IPR006555">
    <property type="entry name" value="ATP-dep_Helicase_C"/>
</dbReference>
<keyword evidence="2" id="KW-0808">Transferase</keyword>
<keyword evidence="9 12" id="KW-0067">ATP-binding</keyword>
<keyword evidence="6 12" id="KW-0547">Nucleotide-binding</keyword>
<evidence type="ECO:0000256" key="10">
    <source>
        <dbReference type="ARBA" id="ARBA00022932"/>
    </source>
</evidence>
<dbReference type="STRING" id="1423738.FC84_GL001439"/>
<dbReference type="Pfam" id="PF13307">
    <property type="entry name" value="Helicase_C_2"/>
    <property type="match status" value="1"/>
</dbReference>
<dbReference type="AlphaFoldDB" id="A0A0R2BIV6"/>
<dbReference type="SMART" id="SM00479">
    <property type="entry name" value="EXOIII"/>
    <property type="match status" value="1"/>
</dbReference>
<dbReference type="SUPFAM" id="SSF53098">
    <property type="entry name" value="Ribonuclease H-like"/>
    <property type="match status" value="1"/>
</dbReference>
<evidence type="ECO:0000256" key="2">
    <source>
        <dbReference type="ARBA" id="ARBA00022679"/>
    </source>
</evidence>
<dbReference type="SMART" id="SM00487">
    <property type="entry name" value="DEXDc"/>
    <property type="match status" value="1"/>
</dbReference>
<dbReference type="InterPro" id="IPR014013">
    <property type="entry name" value="Helic_SF1/SF2_ATP-bd_DinG/Rad3"/>
</dbReference>
<name>A0A0R2BIV6_9LACO</name>
<dbReference type="RefSeq" id="WP_057755151.1">
    <property type="nucleotide sequence ID" value="NZ_AYYK01000004.1"/>
</dbReference>
<dbReference type="GO" id="GO:0006260">
    <property type="term" value="P:DNA replication"/>
    <property type="evidence" value="ECO:0007669"/>
    <property type="project" value="UniProtKB-KW"/>
</dbReference>
<dbReference type="Pfam" id="PF00270">
    <property type="entry name" value="DEAD"/>
    <property type="match status" value="1"/>
</dbReference>